<keyword evidence="3" id="KW-1185">Reference proteome</keyword>
<protein>
    <submittedName>
        <fullName evidence="2">Uncharacterized protein</fullName>
    </submittedName>
</protein>
<evidence type="ECO:0000313" key="2">
    <source>
        <dbReference type="EMBL" id="KAA1117865.1"/>
    </source>
</evidence>
<evidence type="ECO:0000256" key="1">
    <source>
        <dbReference type="SAM" id="MobiDB-lite"/>
    </source>
</evidence>
<name>A0A5B0QYA8_PUCGR</name>
<dbReference type="AlphaFoldDB" id="A0A5B0QYA8"/>
<organism evidence="2 3">
    <name type="scientific">Puccinia graminis f. sp. tritici</name>
    <dbReference type="NCBI Taxonomy" id="56615"/>
    <lineage>
        <taxon>Eukaryota</taxon>
        <taxon>Fungi</taxon>
        <taxon>Dikarya</taxon>
        <taxon>Basidiomycota</taxon>
        <taxon>Pucciniomycotina</taxon>
        <taxon>Pucciniomycetes</taxon>
        <taxon>Pucciniales</taxon>
        <taxon>Pucciniaceae</taxon>
        <taxon>Puccinia</taxon>
    </lineage>
</organism>
<gene>
    <name evidence="2" type="ORF">PGT21_025945</name>
</gene>
<sequence>MASRRRPISKEQASASSTAFRGKTSEESLVFFSKHIADQGVKAYLPELRSREKKATTNQHQLQRNDKGVKMTLSKRIIVAGVLGFLSN</sequence>
<proteinExistence type="predicted"/>
<feature type="region of interest" description="Disordered" evidence="1">
    <location>
        <begin position="1"/>
        <end position="23"/>
    </location>
</feature>
<dbReference type="Proteomes" id="UP000324748">
    <property type="component" value="Unassembled WGS sequence"/>
</dbReference>
<dbReference type="EMBL" id="VSWC01000002">
    <property type="protein sequence ID" value="KAA1117865.1"/>
    <property type="molecule type" value="Genomic_DNA"/>
</dbReference>
<reference evidence="2 3" key="1">
    <citation type="submission" date="2019-05" db="EMBL/GenBank/DDBJ databases">
        <title>Emergence of the Ug99 lineage of the wheat stem rust pathogen through somatic hybridization.</title>
        <authorList>
            <person name="Li F."/>
            <person name="Upadhyaya N.M."/>
            <person name="Sperschneider J."/>
            <person name="Matny O."/>
            <person name="Nguyen-Phuc H."/>
            <person name="Mago R."/>
            <person name="Raley C."/>
            <person name="Miller M.E."/>
            <person name="Silverstein K.A.T."/>
            <person name="Henningsen E."/>
            <person name="Hirsch C.D."/>
            <person name="Visser B."/>
            <person name="Pretorius Z.A."/>
            <person name="Steffenson B.J."/>
            <person name="Schwessinger B."/>
            <person name="Dodds P.N."/>
            <person name="Figueroa M."/>
        </authorList>
    </citation>
    <scope>NUCLEOTIDE SEQUENCE [LARGE SCALE GENOMIC DNA]</scope>
    <source>
        <strain evidence="2">21-0</strain>
    </source>
</reference>
<accession>A0A5B0QYA8</accession>
<comment type="caution">
    <text evidence="2">The sequence shown here is derived from an EMBL/GenBank/DDBJ whole genome shotgun (WGS) entry which is preliminary data.</text>
</comment>
<evidence type="ECO:0000313" key="3">
    <source>
        <dbReference type="Proteomes" id="UP000324748"/>
    </source>
</evidence>